<evidence type="ECO:0000256" key="5">
    <source>
        <dbReference type="SAM" id="Phobius"/>
    </source>
</evidence>
<accession>A0ABW0FA94</accession>
<feature type="transmembrane region" description="Helical" evidence="5">
    <location>
        <begin position="71"/>
        <end position="91"/>
    </location>
</feature>
<dbReference type="Proteomes" id="UP001595976">
    <property type="component" value="Unassembled WGS sequence"/>
</dbReference>
<evidence type="ECO:0000313" key="8">
    <source>
        <dbReference type="Proteomes" id="UP001595976"/>
    </source>
</evidence>
<dbReference type="PANTHER" id="PTHR37422">
    <property type="entry name" value="TEICHURONIC ACID BIOSYNTHESIS PROTEIN TUAE"/>
    <property type="match status" value="1"/>
</dbReference>
<dbReference type="InterPro" id="IPR051533">
    <property type="entry name" value="WaaL-like"/>
</dbReference>
<keyword evidence="8" id="KW-1185">Reference proteome</keyword>
<dbReference type="EMBL" id="JBHSLI010000019">
    <property type="protein sequence ID" value="MFC5295871.1"/>
    <property type="molecule type" value="Genomic_DNA"/>
</dbReference>
<comment type="subcellular location">
    <subcellularLocation>
        <location evidence="1">Membrane</location>
        <topology evidence="1">Multi-pass membrane protein</topology>
    </subcellularLocation>
</comment>
<feature type="domain" description="O-antigen ligase-related" evidence="6">
    <location>
        <begin position="200"/>
        <end position="341"/>
    </location>
</feature>
<gene>
    <name evidence="7" type="ORF">ACFPK2_23040</name>
</gene>
<keyword evidence="3 5" id="KW-1133">Transmembrane helix</keyword>
<dbReference type="InterPro" id="IPR007016">
    <property type="entry name" value="O-antigen_ligase-rel_domated"/>
</dbReference>
<feature type="transmembrane region" description="Helical" evidence="5">
    <location>
        <begin position="46"/>
        <end position="64"/>
    </location>
</feature>
<feature type="transmembrane region" description="Helical" evidence="5">
    <location>
        <begin position="218"/>
        <end position="235"/>
    </location>
</feature>
<feature type="transmembrane region" description="Helical" evidence="5">
    <location>
        <begin position="195"/>
        <end position="212"/>
    </location>
</feature>
<dbReference type="PANTHER" id="PTHR37422:SF21">
    <property type="entry name" value="EXOQ-LIKE PROTEIN"/>
    <property type="match status" value="1"/>
</dbReference>
<protein>
    <submittedName>
        <fullName evidence="7">O-antigen ligase family protein</fullName>
    </submittedName>
</protein>
<dbReference type="RefSeq" id="WP_158446863.1">
    <property type="nucleotide sequence ID" value="NZ_JAOAOS010000031.1"/>
</dbReference>
<proteinExistence type="predicted"/>
<keyword evidence="4 5" id="KW-0472">Membrane</keyword>
<feature type="transmembrane region" description="Helical" evidence="5">
    <location>
        <begin position="97"/>
        <end position="118"/>
    </location>
</feature>
<feature type="transmembrane region" description="Helical" evidence="5">
    <location>
        <begin position="244"/>
        <end position="265"/>
    </location>
</feature>
<feature type="transmembrane region" description="Helical" evidence="5">
    <location>
        <begin position="332"/>
        <end position="351"/>
    </location>
</feature>
<name>A0ABW0FA94_9HYPH</name>
<comment type="caution">
    <text evidence="7">The sequence shown here is derived from an EMBL/GenBank/DDBJ whole genome shotgun (WGS) entry which is preliminary data.</text>
</comment>
<feature type="transmembrane region" description="Helical" evidence="5">
    <location>
        <begin position="130"/>
        <end position="152"/>
    </location>
</feature>
<evidence type="ECO:0000256" key="3">
    <source>
        <dbReference type="ARBA" id="ARBA00022989"/>
    </source>
</evidence>
<dbReference type="GO" id="GO:0016874">
    <property type="term" value="F:ligase activity"/>
    <property type="evidence" value="ECO:0007669"/>
    <property type="project" value="UniProtKB-KW"/>
</dbReference>
<evidence type="ECO:0000259" key="6">
    <source>
        <dbReference type="Pfam" id="PF04932"/>
    </source>
</evidence>
<keyword evidence="7" id="KW-0436">Ligase</keyword>
<sequence length="423" mass="46159">MSAFAETPRQEAPNRRLAISYAALKRGALWLLAVSSGIALIEPSPYEIVFLLVLFVFALTGIRFSQKLLPFALLLLGYNIGGIFSLIPWMADGASVRFTAVSVYLMITSVFVAGIMSQDAAGRLETLRRGWLFAAWIAGIAGILGYFDIAGLGEVFTLYNRAAGTFKDPNVLGSYLALPLVYMLQRILTGQTGMIRGLAALSIPLVALFFTFSRGAWGVFAGSAALMIALTFLAAPNTAARARIVGMSAAALIAMIAALLVALSFEEVRAVFEIRASLDQDYDQGVTGRFGNQLRAIPMLLDAPNGFGPLRFRWHFNQADPHNVYINAFASYGWLGGLCWFALTVVTIYVGWRLVFRRGATQLHAIAIWSVLFVTIFQGLQIDTDHWRHLYLMMGLVWGLAALDPEEKDAGAPAHPPPLRTTT</sequence>
<feature type="transmembrane region" description="Helical" evidence="5">
    <location>
        <begin position="363"/>
        <end position="380"/>
    </location>
</feature>
<evidence type="ECO:0000313" key="7">
    <source>
        <dbReference type="EMBL" id="MFC5295871.1"/>
    </source>
</evidence>
<evidence type="ECO:0000256" key="1">
    <source>
        <dbReference type="ARBA" id="ARBA00004141"/>
    </source>
</evidence>
<organism evidence="7 8">
    <name type="scientific">Bosea minatitlanensis</name>
    <dbReference type="NCBI Taxonomy" id="128782"/>
    <lineage>
        <taxon>Bacteria</taxon>
        <taxon>Pseudomonadati</taxon>
        <taxon>Pseudomonadota</taxon>
        <taxon>Alphaproteobacteria</taxon>
        <taxon>Hyphomicrobiales</taxon>
        <taxon>Boseaceae</taxon>
        <taxon>Bosea</taxon>
    </lineage>
</organism>
<evidence type="ECO:0000256" key="2">
    <source>
        <dbReference type="ARBA" id="ARBA00022692"/>
    </source>
</evidence>
<dbReference type="Pfam" id="PF04932">
    <property type="entry name" value="Wzy_C"/>
    <property type="match status" value="1"/>
</dbReference>
<reference evidence="8" key="1">
    <citation type="journal article" date="2019" name="Int. J. Syst. Evol. Microbiol.">
        <title>The Global Catalogue of Microorganisms (GCM) 10K type strain sequencing project: providing services to taxonomists for standard genome sequencing and annotation.</title>
        <authorList>
            <consortium name="The Broad Institute Genomics Platform"/>
            <consortium name="The Broad Institute Genome Sequencing Center for Infectious Disease"/>
            <person name="Wu L."/>
            <person name="Ma J."/>
        </authorList>
    </citation>
    <scope>NUCLEOTIDE SEQUENCE [LARGE SCALE GENOMIC DNA]</scope>
    <source>
        <strain evidence="8">CGMCC 1.15643</strain>
    </source>
</reference>
<keyword evidence="2 5" id="KW-0812">Transmembrane</keyword>
<evidence type="ECO:0000256" key="4">
    <source>
        <dbReference type="ARBA" id="ARBA00023136"/>
    </source>
</evidence>
<feature type="transmembrane region" description="Helical" evidence="5">
    <location>
        <begin position="172"/>
        <end position="188"/>
    </location>
</feature>